<keyword evidence="4" id="KW-1185">Reference proteome</keyword>
<dbReference type="SUPFAM" id="SSF56042">
    <property type="entry name" value="PurM C-terminal domain-like"/>
    <property type="match status" value="1"/>
</dbReference>
<dbReference type="InterPro" id="IPR036676">
    <property type="entry name" value="PurM-like_C_sf"/>
</dbReference>
<dbReference type="InterPro" id="IPR016181">
    <property type="entry name" value="Acyl_CoA_acyltransferase"/>
</dbReference>
<dbReference type="InterPro" id="IPR036921">
    <property type="entry name" value="PurM-like_N_sf"/>
</dbReference>
<dbReference type="PANTHER" id="PTHR30270:SF0">
    <property type="entry name" value="THIAMINE-MONOPHOSPHATE KINASE"/>
    <property type="match status" value="1"/>
</dbReference>
<dbReference type="NCBIfam" id="TIGR04050">
    <property type="entry name" value="MSMEG_0567_Cter"/>
    <property type="match status" value="1"/>
</dbReference>
<name>A0ABS5T987_9ACTN</name>
<dbReference type="InterPro" id="IPR000182">
    <property type="entry name" value="GNAT_dom"/>
</dbReference>
<dbReference type="InterPro" id="IPR016188">
    <property type="entry name" value="PurM-like_N"/>
</dbReference>
<accession>A0ABS5T987</accession>
<dbReference type="Gene3D" id="3.40.630.30">
    <property type="match status" value="1"/>
</dbReference>
<dbReference type="PANTHER" id="PTHR30270">
    <property type="entry name" value="THIAMINE-MONOPHOSPHATE KINASE"/>
    <property type="match status" value="1"/>
</dbReference>
<evidence type="ECO:0000313" key="4">
    <source>
        <dbReference type="Proteomes" id="UP001197247"/>
    </source>
</evidence>
<comment type="caution">
    <text evidence="3">The sequence shown here is derived from an EMBL/GenBank/DDBJ whole genome shotgun (WGS) entry which is preliminary data.</text>
</comment>
<gene>
    <name evidence="3" type="ORF">KIH74_01590</name>
</gene>
<dbReference type="RefSeq" id="WP_214153657.1">
    <property type="nucleotide sequence ID" value="NZ_JAHBAY010000001.1"/>
</dbReference>
<dbReference type="Proteomes" id="UP001197247">
    <property type="component" value="Unassembled WGS sequence"/>
</dbReference>
<feature type="domain" description="N-acetyltransferase" evidence="2">
    <location>
        <begin position="40"/>
        <end position="195"/>
    </location>
</feature>
<dbReference type="InterPro" id="IPR023911">
    <property type="entry name" value="MSMEG_0567/sll0787_C"/>
</dbReference>
<dbReference type="NCBIfam" id="TIGR04045">
    <property type="entry name" value="MSMEG_0567_GNAT"/>
    <property type="match status" value="1"/>
</dbReference>
<reference evidence="3 4" key="1">
    <citation type="submission" date="2021-05" db="EMBL/GenBank/DDBJ databases">
        <title>Kineosporia and Streptomyces sp. nov. two new marine actinobacteria isolated from Coral.</title>
        <authorList>
            <person name="Buangrab K."/>
            <person name="Sutthacheep M."/>
            <person name="Yeemin T."/>
            <person name="Harunari E."/>
            <person name="Igarashi Y."/>
            <person name="Kanchanasin P."/>
            <person name="Tanasupawat S."/>
            <person name="Phongsopitanun W."/>
        </authorList>
    </citation>
    <scope>NUCLEOTIDE SEQUENCE [LARGE SCALE GENOMIC DNA]</scope>
    <source>
        <strain evidence="3 4">J2-2</strain>
    </source>
</reference>
<dbReference type="InterPro" id="IPR010918">
    <property type="entry name" value="PurM-like_C_dom"/>
</dbReference>
<proteinExistence type="predicted"/>
<dbReference type="PROSITE" id="PS51186">
    <property type="entry name" value="GNAT"/>
    <property type="match status" value="1"/>
</dbReference>
<dbReference type="SUPFAM" id="SSF55326">
    <property type="entry name" value="PurM N-terminal domain-like"/>
    <property type="match status" value="1"/>
</dbReference>
<dbReference type="InterPro" id="IPR024035">
    <property type="entry name" value="MSMEG_0567_GNAT"/>
</dbReference>
<evidence type="ECO:0000259" key="2">
    <source>
        <dbReference type="PROSITE" id="PS51186"/>
    </source>
</evidence>
<organism evidence="3 4">
    <name type="scientific">Kineosporia corallincola</name>
    <dbReference type="NCBI Taxonomy" id="2835133"/>
    <lineage>
        <taxon>Bacteria</taxon>
        <taxon>Bacillati</taxon>
        <taxon>Actinomycetota</taxon>
        <taxon>Actinomycetes</taxon>
        <taxon>Kineosporiales</taxon>
        <taxon>Kineosporiaceae</taxon>
        <taxon>Kineosporia</taxon>
    </lineage>
</organism>
<dbReference type="Pfam" id="PF00586">
    <property type="entry name" value="AIRS"/>
    <property type="match status" value="1"/>
</dbReference>
<dbReference type="Pfam" id="PF02769">
    <property type="entry name" value="AIRS_C"/>
    <property type="match status" value="1"/>
</dbReference>
<feature type="region of interest" description="Disordered" evidence="1">
    <location>
        <begin position="473"/>
        <end position="495"/>
    </location>
</feature>
<dbReference type="EMBL" id="JAHBAY010000001">
    <property type="protein sequence ID" value="MBT0767597.1"/>
    <property type="molecule type" value="Genomic_DNA"/>
</dbReference>
<dbReference type="Gene3D" id="3.90.650.10">
    <property type="entry name" value="PurM-like C-terminal domain"/>
    <property type="match status" value="1"/>
</dbReference>
<sequence length="495" mass="51178">MTGDTGTGVLETLFRSAPRGGELGEALLRDLSVPRRGSGFVIEDADGPALAAYRELRREQFVREQGLFEHTDLDEVDEDPRTVVLVARATDGTVLGGVRLGPVGDQPDIGWWQGGRLVGRGSLGAGPALVRAACARAEAEGVLRFDATVQPRYRPFFAKLGWDHVRGIEVAGVPHELMRWPVHRIRDLTEATKRDLGSLLRPFAEHQTGLGGAGFVGDDGAPVPGSDLVAACDAILPSMVERDPDWAGWCSVLVNLNDLAAMGAEPVALLDSVGARDRSFAARVLGGVRRASQAYGVPVIGGHTQFGVPASLSVTALGRAGSPVPGGGGGAGDLIRLTADLGGGWRPGYAGRQWDSTSRRSTAELRAMLGSVGRSRPKAAKDVSMAGIAGTLGMLAEAGGCGAVLDVADVPRPRTATAGDWLTCFPGFGMLTAEGPDAGEPWAGPAVSAVCGELVAGAGVTLRWPDGEITQAVPGEVTGLGPATGPGITNRSEKS</sequence>
<protein>
    <submittedName>
        <fullName evidence="3">AIR synthase</fullName>
    </submittedName>
</protein>
<evidence type="ECO:0000313" key="3">
    <source>
        <dbReference type="EMBL" id="MBT0767597.1"/>
    </source>
</evidence>
<evidence type="ECO:0000256" key="1">
    <source>
        <dbReference type="SAM" id="MobiDB-lite"/>
    </source>
</evidence>
<dbReference type="InterPro" id="IPR006283">
    <property type="entry name" value="ThiL-like"/>
</dbReference>
<dbReference type="Gene3D" id="3.30.1330.10">
    <property type="entry name" value="PurM-like, N-terminal domain"/>
    <property type="match status" value="1"/>
</dbReference>
<dbReference type="SUPFAM" id="SSF55729">
    <property type="entry name" value="Acyl-CoA N-acyltransferases (Nat)"/>
    <property type="match status" value="1"/>
</dbReference>